<evidence type="ECO:0000313" key="2">
    <source>
        <dbReference type="Proteomes" id="UP000242381"/>
    </source>
</evidence>
<protein>
    <submittedName>
        <fullName evidence="1">Uncharacterized protein</fullName>
    </submittedName>
</protein>
<gene>
    <name evidence="1" type="ORF">BCV71DRAFT_234638</name>
</gene>
<dbReference type="AlphaFoldDB" id="A0A1X0S3L5"/>
<proteinExistence type="predicted"/>
<dbReference type="EMBL" id="KV921323">
    <property type="protein sequence ID" value="ORE18738.1"/>
    <property type="molecule type" value="Genomic_DNA"/>
</dbReference>
<name>A0A1X0S3L5_RHIZD</name>
<reference evidence="1 2" key="1">
    <citation type="journal article" date="2016" name="Proc. Natl. Acad. Sci. U.S.A.">
        <title>Lipid metabolic changes in an early divergent fungus govern the establishment of a mutualistic symbiosis with endobacteria.</title>
        <authorList>
            <person name="Lastovetsky O.A."/>
            <person name="Gaspar M.L."/>
            <person name="Mondo S.J."/>
            <person name="LaButti K.M."/>
            <person name="Sandor L."/>
            <person name="Grigoriev I.V."/>
            <person name="Henry S.A."/>
            <person name="Pawlowska T.E."/>
        </authorList>
    </citation>
    <scope>NUCLEOTIDE SEQUENCE [LARGE SCALE GENOMIC DNA]</scope>
    <source>
        <strain evidence="1 2">ATCC 11559</strain>
    </source>
</reference>
<accession>A0A1X0S3L5</accession>
<evidence type="ECO:0000313" key="1">
    <source>
        <dbReference type="EMBL" id="ORE18738.1"/>
    </source>
</evidence>
<organism evidence="1 2">
    <name type="scientific">Rhizopus microsporus</name>
    <dbReference type="NCBI Taxonomy" id="58291"/>
    <lineage>
        <taxon>Eukaryota</taxon>
        <taxon>Fungi</taxon>
        <taxon>Fungi incertae sedis</taxon>
        <taxon>Mucoromycota</taxon>
        <taxon>Mucoromycotina</taxon>
        <taxon>Mucoromycetes</taxon>
        <taxon>Mucorales</taxon>
        <taxon>Mucorineae</taxon>
        <taxon>Rhizopodaceae</taxon>
        <taxon>Rhizopus</taxon>
    </lineage>
</organism>
<dbReference type="Proteomes" id="UP000242381">
    <property type="component" value="Unassembled WGS sequence"/>
</dbReference>
<sequence length="175" mass="19826">MNGDVELPNYPQKIWSFQTEAVTWSPLENEFFFSVIATILTDSRACFKDLASTKTMKESSCQRCESMMLSYSKSQMIPGVWNNTTERLFADGVGCGDGFEVIIMESSGPLFTEDIDHFIEDTWKLITMTTNSLRNEILEYQDASIEAVKGLAVFRIQYICGKITLIKSSLRNPTK</sequence>